<dbReference type="InterPro" id="IPR011051">
    <property type="entry name" value="RmlC_Cupin_sf"/>
</dbReference>
<keyword evidence="3" id="KW-1185">Reference proteome</keyword>
<evidence type="ECO:0000259" key="1">
    <source>
        <dbReference type="Pfam" id="PF12973"/>
    </source>
</evidence>
<organism evidence="2 3">
    <name type="scientific">Litoreibacter janthinus</name>
    <dbReference type="NCBI Taxonomy" id="670154"/>
    <lineage>
        <taxon>Bacteria</taxon>
        <taxon>Pseudomonadati</taxon>
        <taxon>Pseudomonadota</taxon>
        <taxon>Alphaproteobacteria</taxon>
        <taxon>Rhodobacterales</taxon>
        <taxon>Roseobacteraceae</taxon>
        <taxon>Litoreibacter</taxon>
    </lineage>
</organism>
<dbReference type="SUPFAM" id="SSF51182">
    <property type="entry name" value="RmlC-like cupins"/>
    <property type="match status" value="2"/>
</dbReference>
<dbReference type="STRING" id="670154.SAMN04488002_0555"/>
<evidence type="ECO:0000313" key="3">
    <source>
        <dbReference type="Proteomes" id="UP000199658"/>
    </source>
</evidence>
<dbReference type="Proteomes" id="UP000199658">
    <property type="component" value="Unassembled WGS sequence"/>
</dbReference>
<reference evidence="3" key="1">
    <citation type="submission" date="2016-10" db="EMBL/GenBank/DDBJ databases">
        <authorList>
            <person name="Varghese N."/>
            <person name="Submissions S."/>
        </authorList>
    </citation>
    <scope>NUCLEOTIDE SEQUENCE [LARGE SCALE GENOMIC DNA]</scope>
    <source>
        <strain evidence="3">DSM 26921</strain>
    </source>
</reference>
<accession>A0A1I6FYC7</accession>
<gene>
    <name evidence="2" type="ORF">SAMN04488002_0555</name>
</gene>
<dbReference type="InterPro" id="IPR025979">
    <property type="entry name" value="ChrR-like_cupin_dom"/>
</dbReference>
<protein>
    <submittedName>
        <fullName evidence="2">Anti-ECFsigma factor, ChrR</fullName>
    </submittedName>
</protein>
<dbReference type="EMBL" id="FOYO01000001">
    <property type="protein sequence ID" value="SFR34914.1"/>
    <property type="molecule type" value="Genomic_DNA"/>
</dbReference>
<dbReference type="RefSeq" id="WP_090212211.1">
    <property type="nucleotide sequence ID" value="NZ_FOYO01000001.1"/>
</dbReference>
<evidence type="ECO:0000313" key="2">
    <source>
        <dbReference type="EMBL" id="SFR34914.1"/>
    </source>
</evidence>
<proteinExistence type="predicted"/>
<dbReference type="CDD" id="cd20303">
    <property type="entry name" value="cupin_ChrR_1"/>
    <property type="match status" value="1"/>
</dbReference>
<dbReference type="InterPro" id="IPR014710">
    <property type="entry name" value="RmlC-like_jellyroll"/>
</dbReference>
<name>A0A1I6FYC7_9RHOB</name>
<dbReference type="Pfam" id="PF12973">
    <property type="entry name" value="Cupin_7"/>
    <property type="match status" value="1"/>
</dbReference>
<sequence>MDLNSDFSKRVVVHSSKTPWVPSPMPGVDRQMLDRIGDEVARATSIVRYAPDSHFSAHTHTGGEEFIVLDGVFQDEHGDFPIGTYVRNPPTTSHTPGSDEGCTIFVKLWQFDLNDRTSVTVNLNDVELVPDDSRPNVNLAVLFRDEREEVRVESWDPDAEVDLDVPQGAEVLVLDGTVIEGANTLDKHDWLRLPVGSTLNAQAGPRGARVWMKLGHLPYAEEPNFAAD</sequence>
<dbReference type="OrthoDB" id="9801227at2"/>
<dbReference type="AlphaFoldDB" id="A0A1I6FYC7"/>
<feature type="domain" description="ChrR-like cupin" evidence="1">
    <location>
        <begin position="9"/>
        <end position="111"/>
    </location>
</feature>
<dbReference type="Gene3D" id="2.60.120.10">
    <property type="entry name" value="Jelly Rolls"/>
    <property type="match status" value="1"/>
</dbReference>